<protein>
    <submittedName>
        <fullName evidence="1">Uncharacterized protein</fullName>
    </submittedName>
</protein>
<evidence type="ECO:0000313" key="1">
    <source>
        <dbReference type="EMBL" id="CAI6339387.1"/>
    </source>
</evidence>
<sequence>MRSSSPQVNSCNELVAPSRLVSYESHREQFFDSLVAVLRSLFQCSHIHSKCCIPHVTNHMSYYASLVGRHSPVLYTARYRWNTEHDLPISFCGTTLRVFKKLAKWESVMKSACPFPANIIEHTIPTRYTR</sequence>
<proteinExistence type="predicted"/>
<accession>A0A9W4UQQ1</accession>
<evidence type="ECO:0000313" key="2">
    <source>
        <dbReference type="Proteomes" id="UP001152607"/>
    </source>
</evidence>
<keyword evidence="2" id="KW-1185">Reference proteome</keyword>
<reference evidence="1" key="1">
    <citation type="submission" date="2023-01" db="EMBL/GenBank/DDBJ databases">
        <authorList>
            <person name="Van Ghelder C."/>
            <person name="Rancurel C."/>
        </authorList>
    </citation>
    <scope>NUCLEOTIDE SEQUENCE</scope>
    <source>
        <strain evidence="1">CNCM I-4278</strain>
    </source>
</reference>
<gene>
    <name evidence="1" type="ORF">PDIGIT_LOCUS12546</name>
</gene>
<dbReference type="Proteomes" id="UP001152607">
    <property type="component" value="Unassembled WGS sequence"/>
</dbReference>
<comment type="caution">
    <text evidence="1">The sequence shown here is derived from an EMBL/GenBank/DDBJ whole genome shotgun (WGS) entry which is preliminary data.</text>
</comment>
<dbReference type="EMBL" id="CAOQHR010000009">
    <property type="protein sequence ID" value="CAI6339387.1"/>
    <property type="molecule type" value="Genomic_DNA"/>
</dbReference>
<organism evidence="1 2">
    <name type="scientific">Periconia digitata</name>
    <dbReference type="NCBI Taxonomy" id="1303443"/>
    <lineage>
        <taxon>Eukaryota</taxon>
        <taxon>Fungi</taxon>
        <taxon>Dikarya</taxon>
        <taxon>Ascomycota</taxon>
        <taxon>Pezizomycotina</taxon>
        <taxon>Dothideomycetes</taxon>
        <taxon>Pleosporomycetidae</taxon>
        <taxon>Pleosporales</taxon>
        <taxon>Massarineae</taxon>
        <taxon>Periconiaceae</taxon>
        <taxon>Periconia</taxon>
    </lineage>
</organism>
<name>A0A9W4UQQ1_9PLEO</name>
<dbReference type="AlphaFoldDB" id="A0A9W4UQQ1"/>